<reference evidence="3 4" key="1">
    <citation type="submission" date="2020-10" db="EMBL/GenBank/DDBJ databases">
        <title>The Coptis chinensis genome and diversification of protoberbering-type alkaloids.</title>
        <authorList>
            <person name="Wang B."/>
            <person name="Shu S."/>
            <person name="Song C."/>
            <person name="Liu Y."/>
        </authorList>
    </citation>
    <scope>NUCLEOTIDE SEQUENCE [LARGE SCALE GENOMIC DNA]</scope>
    <source>
        <strain evidence="3">HL-2020</strain>
        <tissue evidence="3">Leaf</tissue>
    </source>
</reference>
<dbReference type="PANTHER" id="PTHR22912">
    <property type="entry name" value="DISULFIDE OXIDOREDUCTASE"/>
    <property type="match status" value="1"/>
</dbReference>
<dbReference type="SUPFAM" id="SSF55424">
    <property type="entry name" value="FAD/NAD-linked reductases, dimerisation (C-terminal) domain"/>
    <property type="match status" value="1"/>
</dbReference>
<protein>
    <recommendedName>
        <fullName evidence="2">Pyridine nucleotide-disulphide oxidoreductase dimerisation domain-containing protein</fullName>
    </recommendedName>
</protein>
<dbReference type="EMBL" id="JADFTS010000009">
    <property type="protein sequence ID" value="KAF9590650.1"/>
    <property type="molecule type" value="Genomic_DNA"/>
</dbReference>
<proteinExistence type="predicted"/>
<keyword evidence="1" id="KW-0520">NAD</keyword>
<dbReference type="Gene3D" id="3.50.50.60">
    <property type="entry name" value="FAD/NAD(P)-binding domain"/>
    <property type="match status" value="1"/>
</dbReference>
<dbReference type="OrthoDB" id="361797at2759"/>
<evidence type="ECO:0000313" key="3">
    <source>
        <dbReference type="EMBL" id="KAF9590650.1"/>
    </source>
</evidence>
<comment type="caution">
    <text evidence="3">The sequence shown here is derived from an EMBL/GenBank/DDBJ whole genome shotgun (WGS) entry which is preliminary data.</text>
</comment>
<evidence type="ECO:0000256" key="1">
    <source>
        <dbReference type="ARBA" id="ARBA00023027"/>
    </source>
</evidence>
<dbReference type="InterPro" id="IPR050151">
    <property type="entry name" value="Class-I_Pyr_Nuc-Dis_Oxidored"/>
</dbReference>
<dbReference type="Gene3D" id="3.30.390.30">
    <property type="match status" value="1"/>
</dbReference>
<dbReference type="Pfam" id="PF02852">
    <property type="entry name" value="Pyr_redox_dim"/>
    <property type="match status" value="1"/>
</dbReference>
<feature type="domain" description="Pyridine nucleotide-disulphide oxidoreductase dimerisation" evidence="2">
    <location>
        <begin position="48"/>
        <end position="111"/>
    </location>
</feature>
<dbReference type="AlphaFoldDB" id="A0A835LDK5"/>
<gene>
    <name evidence="3" type="ORF">IFM89_035968</name>
</gene>
<dbReference type="GO" id="GO:0006103">
    <property type="term" value="P:2-oxoglutarate metabolic process"/>
    <property type="evidence" value="ECO:0007669"/>
    <property type="project" value="TreeGrafter"/>
</dbReference>
<keyword evidence="4" id="KW-1185">Reference proteome</keyword>
<dbReference type="InterPro" id="IPR004099">
    <property type="entry name" value="Pyr_nucl-diS_OxRdtase_dimer"/>
</dbReference>
<organism evidence="3 4">
    <name type="scientific">Coptis chinensis</name>
    <dbReference type="NCBI Taxonomy" id="261450"/>
    <lineage>
        <taxon>Eukaryota</taxon>
        <taxon>Viridiplantae</taxon>
        <taxon>Streptophyta</taxon>
        <taxon>Embryophyta</taxon>
        <taxon>Tracheophyta</taxon>
        <taxon>Spermatophyta</taxon>
        <taxon>Magnoliopsida</taxon>
        <taxon>Ranunculales</taxon>
        <taxon>Ranunculaceae</taxon>
        <taxon>Coptidoideae</taxon>
        <taxon>Coptis</taxon>
    </lineage>
</organism>
<dbReference type="InterPro" id="IPR016156">
    <property type="entry name" value="FAD/NAD-linked_Rdtase_dimer_sf"/>
</dbReference>
<accession>A0A835LDK5</accession>
<evidence type="ECO:0000259" key="2">
    <source>
        <dbReference type="Pfam" id="PF02852"/>
    </source>
</evidence>
<name>A0A835LDK5_9MAGN</name>
<dbReference type="GO" id="GO:0050660">
    <property type="term" value="F:flavin adenine dinucleotide binding"/>
    <property type="evidence" value="ECO:0007669"/>
    <property type="project" value="TreeGrafter"/>
</dbReference>
<evidence type="ECO:0000313" key="4">
    <source>
        <dbReference type="Proteomes" id="UP000631114"/>
    </source>
</evidence>
<dbReference type="InterPro" id="IPR036188">
    <property type="entry name" value="FAD/NAD-bd_sf"/>
</dbReference>
<dbReference type="GO" id="GO:0045252">
    <property type="term" value="C:oxoglutarate dehydrogenase complex"/>
    <property type="evidence" value="ECO:0007669"/>
    <property type="project" value="TreeGrafter"/>
</dbReference>
<sequence>MKFILKTKVVGVDFSGEGVMRLAHKAEEDGVACVEFIAGKEGHVDYDMVKTFGIEYHVGKFPFLANSRAKAIDDAKGLVKIIAEKESDKILGVHIMSSNAGKLINEAVLAM</sequence>
<dbReference type="PANTHER" id="PTHR22912:SF223">
    <property type="entry name" value="DIHYDROLIPOYL DEHYDROGENASE 1, MITOCHONDRIAL"/>
    <property type="match status" value="1"/>
</dbReference>
<dbReference type="GO" id="GO:0004148">
    <property type="term" value="F:dihydrolipoyl dehydrogenase (NADH) activity"/>
    <property type="evidence" value="ECO:0007669"/>
    <property type="project" value="TreeGrafter"/>
</dbReference>
<dbReference type="GO" id="GO:0005739">
    <property type="term" value="C:mitochondrion"/>
    <property type="evidence" value="ECO:0007669"/>
    <property type="project" value="TreeGrafter"/>
</dbReference>
<dbReference type="Proteomes" id="UP000631114">
    <property type="component" value="Unassembled WGS sequence"/>
</dbReference>